<sequence>MKWIPGAMWSVPSSGRPGPCGGDCAGRPFPRLPRTGDTQAQQTSLPCLGVQGTVLGPVRMRWISHNTFLRCSDPNGNQENPSCCGIDGILEAYHRSLRTVQLYGPTNFAPVVTHVASVPRDPSDRPQPAPAPHRNAAAVQDGSQYSVLLIITDGVISDMAQTKEAIVNAAKLPMSIIIVGVGQAEFDGESSYSPPLLSYPSHPPPAYVSPEAPGPWE</sequence>
<dbReference type="Proteomes" id="UP001266305">
    <property type="component" value="Unassembled WGS sequence"/>
</dbReference>
<organism evidence="3 4">
    <name type="scientific">Saguinus oedipus</name>
    <name type="common">Cotton-top tamarin</name>
    <name type="synonym">Oedipomidas oedipus</name>
    <dbReference type="NCBI Taxonomy" id="9490"/>
    <lineage>
        <taxon>Eukaryota</taxon>
        <taxon>Metazoa</taxon>
        <taxon>Chordata</taxon>
        <taxon>Craniata</taxon>
        <taxon>Vertebrata</taxon>
        <taxon>Euteleostomi</taxon>
        <taxon>Mammalia</taxon>
        <taxon>Eutheria</taxon>
        <taxon>Euarchontoglires</taxon>
        <taxon>Primates</taxon>
        <taxon>Haplorrhini</taxon>
        <taxon>Platyrrhini</taxon>
        <taxon>Cebidae</taxon>
        <taxon>Callitrichinae</taxon>
        <taxon>Saguinus</taxon>
    </lineage>
</organism>
<name>A0ABQ9VW45_SAGOE</name>
<dbReference type="PANTHER" id="PTHR10857:SF51">
    <property type="entry name" value="COPINE-5"/>
    <property type="match status" value="1"/>
</dbReference>
<gene>
    <name evidence="3" type="ORF">P7K49_007889</name>
</gene>
<accession>A0ABQ9VW45</accession>
<dbReference type="EMBL" id="JASSZA010000004">
    <property type="protein sequence ID" value="KAK2113623.1"/>
    <property type="molecule type" value="Genomic_DNA"/>
</dbReference>
<feature type="region of interest" description="Disordered" evidence="1">
    <location>
        <begin position="191"/>
        <end position="217"/>
    </location>
</feature>
<feature type="domain" description="Copine C-terminal" evidence="2">
    <location>
        <begin position="71"/>
        <end position="187"/>
    </location>
</feature>
<comment type="caution">
    <text evidence="3">The sequence shown here is derived from an EMBL/GenBank/DDBJ whole genome shotgun (WGS) entry which is preliminary data.</text>
</comment>
<proteinExistence type="predicted"/>
<dbReference type="Pfam" id="PF07002">
    <property type="entry name" value="Copine"/>
    <property type="match status" value="1"/>
</dbReference>
<dbReference type="PANTHER" id="PTHR10857">
    <property type="entry name" value="COPINE"/>
    <property type="match status" value="1"/>
</dbReference>
<evidence type="ECO:0000313" key="3">
    <source>
        <dbReference type="EMBL" id="KAK2113623.1"/>
    </source>
</evidence>
<dbReference type="InterPro" id="IPR045052">
    <property type="entry name" value="Copine"/>
</dbReference>
<keyword evidence="4" id="KW-1185">Reference proteome</keyword>
<protein>
    <recommendedName>
        <fullName evidence="2">Copine C-terminal domain-containing protein</fullName>
    </recommendedName>
</protein>
<evidence type="ECO:0000313" key="4">
    <source>
        <dbReference type="Proteomes" id="UP001266305"/>
    </source>
</evidence>
<feature type="compositionally biased region" description="Pro residues" evidence="1">
    <location>
        <begin position="201"/>
        <end position="217"/>
    </location>
</feature>
<dbReference type="InterPro" id="IPR010734">
    <property type="entry name" value="Copine_C"/>
</dbReference>
<reference evidence="3 4" key="1">
    <citation type="submission" date="2023-05" db="EMBL/GenBank/DDBJ databases">
        <title>B98-5 Cell Line De Novo Hybrid Assembly: An Optical Mapping Approach.</title>
        <authorList>
            <person name="Kananen K."/>
            <person name="Auerbach J.A."/>
            <person name="Kautto E."/>
            <person name="Blachly J.S."/>
        </authorList>
    </citation>
    <scope>NUCLEOTIDE SEQUENCE [LARGE SCALE GENOMIC DNA]</scope>
    <source>
        <strain evidence="3">B95-8</strain>
        <tissue evidence="3">Cell line</tissue>
    </source>
</reference>
<feature type="region of interest" description="Disordered" evidence="1">
    <location>
        <begin position="118"/>
        <end position="137"/>
    </location>
</feature>
<dbReference type="InterPro" id="IPR036465">
    <property type="entry name" value="vWFA_dom_sf"/>
</dbReference>
<evidence type="ECO:0000259" key="2">
    <source>
        <dbReference type="Pfam" id="PF07002"/>
    </source>
</evidence>
<feature type="compositionally biased region" description="Low complexity" evidence="1">
    <location>
        <begin position="191"/>
        <end position="200"/>
    </location>
</feature>
<evidence type="ECO:0000256" key="1">
    <source>
        <dbReference type="SAM" id="MobiDB-lite"/>
    </source>
</evidence>
<dbReference type="SUPFAM" id="SSF53300">
    <property type="entry name" value="vWA-like"/>
    <property type="match status" value="1"/>
</dbReference>